<organism evidence="2 3">
    <name type="scientific">Sporolactobacillus laevolacticus DSM 442</name>
    <dbReference type="NCBI Taxonomy" id="1395513"/>
    <lineage>
        <taxon>Bacteria</taxon>
        <taxon>Bacillati</taxon>
        <taxon>Bacillota</taxon>
        <taxon>Bacilli</taxon>
        <taxon>Bacillales</taxon>
        <taxon>Sporolactobacillaceae</taxon>
        <taxon>Sporolactobacillus</taxon>
    </lineage>
</organism>
<dbReference type="EMBL" id="AWTC01000030">
    <property type="protein sequence ID" value="EST10250.1"/>
    <property type="molecule type" value="Genomic_DNA"/>
</dbReference>
<feature type="transmembrane region" description="Helical" evidence="1">
    <location>
        <begin position="6"/>
        <end position="23"/>
    </location>
</feature>
<dbReference type="Proteomes" id="UP000018296">
    <property type="component" value="Unassembled WGS sequence"/>
</dbReference>
<keyword evidence="3" id="KW-1185">Reference proteome</keyword>
<sequence length="80" mass="9002">MLITFQLLIFLFLFAIIALTAKIAGKYKTYFYIAIIAGAILLFIVASNGHYKNIYLGFGILSCISVIVNILRTRKKKLVD</sequence>
<dbReference type="PATRIC" id="fig|1395513.3.peg.3687"/>
<evidence type="ECO:0000256" key="1">
    <source>
        <dbReference type="SAM" id="Phobius"/>
    </source>
</evidence>
<keyword evidence="1" id="KW-0472">Membrane</keyword>
<proteinExistence type="predicted"/>
<keyword evidence="1" id="KW-1133">Transmembrane helix</keyword>
<feature type="transmembrane region" description="Helical" evidence="1">
    <location>
        <begin position="54"/>
        <end position="71"/>
    </location>
</feature>
<evidence type="ECO:0000313" key="3">
    <source>
        <dbReference type="Proteomes" id="UP000018296"/>
    </source>
</evidence>
<name>V6ITV9_9BACL</name>
<dbReference type="AlphaFoldDB" id="V6ITV9"/>
<feature type="transmembrane region" description="Helical" evidence="1">
    <location>
        <begin position="30"/>
        <end position="48"/>
    </location>
</feature>
<gene>
    <name evidence="2" type="ORF">P343_18270</name>
</gene>
<comment type="caution">
    <text evidence="2">The sequence shown here is derived from an EMBL/GenBank/DDBJ whole genome shotgun (WGS) entry which is preliminary data.</text>
</comment>
<keyword evidence="1" id="KW-0812">Transmembrane</keyword>
<protein>
    <submittedName>
        <fullName evidence="2">Uncharacterized protein</fullName>
    </submittedName>
</protein>
<evidence type="ECO:0000313" key="2">
    <source>
        <dbReference type="EMBL" id="EST10250.1"/>
    </source>
</evidence>
<accession>V6ITV9</accession>
<reference evidence="2 3" key="1">
    <citation type="journal article" date="2013" name="Genome Announc.">
        <title>Genome Sequence of Sporolactobacillus laevolacticus DSM442, an Efficient Polymer-Grade D-Lactate Producer from Agricultural Waste Cottonseed as a Nitrogen Source.</title>
        <authorList>
            <person name="Wang H."/>
            <person name="Wang L."/>
            <person name="Ju J."/>
            <person name="Yu B."/>
            <person name="Ma Y."/>
        </authorList>
    </citation>
    <scope>NUCLEOTIDE SEQUENCE [LARGE SCALE GENOMIC DNA]</scope>
    <source>
        <strain evidence="2 3">DSM 442</strain>
    </source>
</reference>